<dbReference type="Pfam" id="PF01638">
    <property type="entry name" value="HxlR"/>
    <property type="match status" value="1"/>
</dbReference>
<dbReference type="SUPFAM" id="SSF46785">
    <property type="entry name" value="Winged helix' DNA-binding domain"/>
    <property type="match status" value="1"/>
</dbReference>
<dbReference type="RefSeq" id="WP_204060186.1">
    <property type="nucleotide sequence ID" value="NZ_BAAAGP010000006.1"/>
</dbReference>
<dbReference type="InterPro" id="IPR036388">
    <property type="entry name" value="WH-like_DNA-bd_sf"/>
</dbReference>
<organism evidence="5 6">
    <name type="scientific">Microbispora corallina</name>
    <dbReference type="NCBI Taxonomy" id="83302"/>
    <lineage>
        <taxon>Bacteria</taxon>
        <taxon>Bacillati</taxon>
        <taxon>Actinomycetota</taxon>
        <taxon>Actinomycetes</taxon>
        <taxon>Streptosporangiales</taxon>
        <taxon>Streptosporangiaceae</taxon>
        <taxon>Microbispora</taxon>
    </lineage>
</organism>
<dbReference type="PROSITE" id="PS51118">
    <property type="entry name" value="HTH_HXLR"/>
    <property type="match status" value="1"/>
</dbReference>
<dbReference type="EMBL" id="BOOC01000034">
    <property type="protein sequence ID" value="GIH43029.1"/>
    <property type="molecule type" value="Genomic_DNA"/>
</dbReference>
<accession>A0ABQ4G7M3</accession>
<reference evidence="5 6" key="1">
    <citation type="submission" date="2021-01" db="EMBL/GenBank/DDBJ databases">
        <title>Whole genome shotgun sequence of Microbispora corallina NBRC 16416.</title>
        <authorList>
            <person name="Komaki H."/>
            <person name="Tamura T."/>
        </authorList>
    </citation>
    <scope>NUCLEOTIDE SEQUENCE [LARGE SCALE GENOMIC DNA]</scope>
    <source>
        <strain evidence="5 6">NBRC 16416</strain>
    </source>
</reference>
<evidence type="ECO:0000259" key="4">
    <source>
        <dbReference type="PROSITE" id="PS51118"/>
    </source>
</evidence>
<keyword evidence="1" id="KW-0805">Transcription regulation</keyword>
<evidence type="ECO:0000313" key="5">
    <source>
        <dbReference type="EMBL" id="GIH43029.1"/>
    </source>
</evidence>
<sequence>MPGTSETAPNDTVSEPCLRGDAALARAFTFLGKRWNAVLLGVLGRGPAGFRELSRAIGRISDSVLSERLAELTRAGLIARTVDEGPPVSVSYALTDCGGALMPALEQISQWAQENLPPEGRRQAGE</sequence>
<proteinExistence type="predicted"/>
<keyword evidence="6" id="KW-1185">Reference proteome</keyword>
<dbReference type="Gene3D" id="1.10.10.10">
    <property type="entry name" value="Winged helix-like DNA-binding domain superfamily/Winged helix DNA-binding domain"/>
    <property type="match status" value="1"/>
</dbReference>
<dbReference type="InterPro" id="IPR036390">
    <property type="entry name" value="WH_DNA-bd_sf"/>
</dbReference>
<dbReference type="PANTHER" id="PTHR33204:SF37">
    <property type="entry name" value="HTH-TYPE TRANSCRIPTIONAL REGULATOR YODB"/>
    <property type="match status" value="1"/>
</dbReference>
<dbReference type="InterPro" id="IPR002577">
    <property type="entry name" value="HTH_HxlR"/>
</dbReference>
<dbReference type="Proteomes" id="UP000603904">
    <property type="component" value="Unassembled WGS sequence"/>
</dbReference>
<keyword evidence="2" id="KW-0238">DNA-binding</keyword>
<evidence type="ECO:0000256" key="1">
    <source>
        <dbReference type="ARBA" id="ARBA00023015"/>
    </source>
</evidence>
<dbReference type="PANTHER" id="PTHR33204">
    <property type="entry name" value="TRANSCRIPTIONAL REGULATOR, MARR FAMILY"/>
    <property type="match status" value="1"/>
</dbReference>
<evidence type="ECO:0000313" key="6">
    <source>
        <dbReference type="Proteomes" id="UP000603904"/>
    </source>
</evidence>
<feature type="domain" description="HTH hxlR-type" evidence="4">
    <location>
        <begin position="17"/>
        <end position="120"/>
    </location>
</feature>
<evidence type="ECO:0000256" key="2">
    <source>
        <dbReference type="ARBA" id="ARBA00023125"/>
    </source>
</evidence>
<name>A0ABQ4G7M3_9ACTN</name>
<protein>
    <submittedName>
        <fullName evidence="5">Transcriptional regulator</fullName>
    </submittedName>
</protein>
<evidence type="ECO:0000256" key="3">
    <source>
        <dbReference type="ARBA" id="ARBA00023163"/>
    </source>
</evidence>
<gene>
    <name evidence="5" type="ORF">Mco01_60290</name>
</gene>
<comment type="caution">
    <text evidence="5">The sequence shown here is derived from an EMBL/GenBank/DDBJ whole genome shotgun (WGS) entry which is preliminary data.</text>
</comment>
<keyword evidence="3" id="KW-0804">Transcription</keyword>